<feature type="transmembrane region" description="Helical" evidence="10">
    <location>
        <begin position="387"/>
        <end position="412"/>
    </location>
</feature>
<feature type="region of interest" description="Disordered" evidence="9">
    <location>
        <begin position="712"/>
        <end position="761"/>
    </location>
</feature>
<feature type="region of interest" description="Disordered" evidence="9">
    <location>
        <begin position="1"/>
        <end position="33"/>
    </location>
</feature>
<feature type="transmembrane region" description="Helical" evidence="10">
    <location>
        <begin position="528"/>
        <end position="549"/>
    </location>
</feature>
<protein>
    <recommendedName>
        <fullName evidence="11">Cation/H+ exchanger transmembrane domain-containing protein</fullName>
    </recommendedName>
</protein>
<keyword evidence="6 10" id="KW-1133">Transmembrane helix</keyword>
<accession>A0A0G4HHY8</accession>
<feature type="domain" description="Cation/H+ exchanger transmembrane" evidence="11">
    <location>
        <begin position="318"/>
        <end position="688"/>
    </location>
</feature>
<feature type="compositionally biased region" description="Polar residues" evidence="9">
    <location>
        <begin position="847"/>
        <end position="859"/>
    </location>
</feature>
<feature type="transmembrane region" description="Helical" evidence="10">
    <location>
        <begin position="668"/>
        <end position="687"/>
    </location>
</feature>
<evidence type="ECO:0000256" key="4">
    <source>
        <dbReference type="ARBA" id="ARBA00022692"/>
    </source>
</evidence>
<feature type="transmembrane region" description="Helical" evidence="10">
    <location>
        <begin position="489"/>
        <end position="508"/>
    </location>
</feature>
<evidence type="ECO:0000259" key="11">
    <source>
        <dbReference type="Pfam" id="PF00999"/>
    </source>
</evidence>
<dbReference type="InterPro" id="IPR045158">
    <property type="entry name" value="KEA4/5/6-like"/>
</dbReference>
<dbReference type="GO" id="GO:0015386">
    <property type="term" value="F:potassium:proton antiporter activity"/>
    <property type="evidence" value="ECO:0007669"/>
    <property type="project" value="InterPro"/>
</dbReference>
<dbReference type="PANTHER" id="PTHR16254">
    <property type="entry name" value="POTASSIUM/PROTON ANTIPORTER-RELATED"/>
    <property type="match status" value="1"/>
</dbReference>
<comment type="subcellular location">
    <subcellularLocation>
        <location evidence="1">Membrane</location>
        <topology evidence="1">Multi-pass membrane protein</topology>
    </subcellularLocation>
</comment>
<gene>
    <name evidence="12" type="ORF">Cvel_6930</name>
</gene>
<keyword evidence="8 10" id="KW-0472">Membrane</keyword>
<evidence type="ECO:0000256" key="3">
    <source>
        <dbReference type="ARBA" id="ARBA00022449"/>
    </source>
</evidence>
<dbReference type="InterPro" id="IPR014756">
    <property type="entry name" value="Ig_E-set"/>
</dbReference>
<feature type="compositionally biased region" description="Basic and acidic residues" evidence="9">
    <location>
        <begin position="821"/>
        <end position="845"/>
    </location>
</feature>
<evidence type="ECO:0000256" key="10">
    <source>
        <dbReference type="SAM" id="Phobius"/>
    </source>
</evidence>
<feature type="transmembrane region" description="Helical" evidence="10">
    <location>
        <begin position="418"/>
        <end position="438"/>
    </location>
</feature>
<keyword evidence="5" id="KW-0732">Signal</keyword>
<feature type="compositionally biased region" description="Basic and acidic residues" evidence="9">
    <location>
        <begin position="795"/>
        <end position="810"/>
    </location>
</feature>
<evidence type="ECO:0000313" key="12">
    <source>
        <dbReference type="EMBL" id="CEM43764.1"/>
    </source>
</evidence>
<organism evidence="12">
    <name type="scientific">Chromera velia CCMP2878</name>
    <dbReference type="NCBI Taxonomy" id="1169474"/>
    <lineage>
        <taxon>Eukaryota</taxon>
        <taxon>Sar</taxon>
        <taxon>Alveolata</taxon>
        <taxon>Colpodellida</taxon>
        <taxon>Chromeraceae</taxon>
        <taxon>Chromera</taxon>
    </lineage>
</organism>
<keyword evidence="4 10" id="KW-0812">Transmembrane</keyword>
<dbReference type="SUPFAM" id="SSF81296">
    <property type="entry name" value="E set domains"/>
    <property type="match status" value="1"/>
</dbReference>
<feature type="region of interest" description="Disordered" evidence="9">
    <location>
        <begin position="795"/>
        <end position="977"/>
    </location>
</feature>
<evidence type="ECO:0000256" key="9">
    <source>
        <dbReference type="SAM" id="MobiDB-lite"/>
    </source>
</evidence>
<feature type="transmembrane region" description="Helical" evidence="10">
    <location>
        <begin position="312"/>
        <end position="343"/>
    </location>
</feature>
<dbReference type="Pfam" id="PF00999">
    <property type="entry name" value="Na_H_Exchanger"/>
    <property type="match status" value="1"/>
</dbReference>
<evidence type="ECO:0000256" key="5">
    <source>
        <dbReference type="ARBA" id="ARBA00022729"/>
    </source>
</evidence>
<evidence type="ECO:0000256" key="1">
    <source>
        <dbReference type="ARBA" id="ARBA00004141"/>
    </source>
</evidence>
<feature type="region of interest" description="Disordered" evidence="9">
    <location>
        <begin position="238"/>
        <end position="279"/>
    </location>
</feature>
<feature type="compositionally biased region" description="Basic and acidic residues" evidence="9">
    <location>
        <begin position="20"/>
        <end position="33"/>
    </location>
</feature>
<dbReference type="EMBL" id="CDMZ01002757">
    <property type="protein sequence ID" value="CEM43764.1"/>
    <property type="molecule type" value="Genomic_DNA"/>
</dbReference>
<dbReference type="InterPro" id="IPR038770">
    <property type="entry name" value="Na+/solute_symporter_sf"/>
</dbReference>
<keyword evidence="3" id="KW-0050">Antiport</keyword>
<evidence type="ECO:0000256" key="8">
    <source>
        <dbReference type="ARBA" id="ARBA00023136"/>
    </source>
</evidence>
<dbReference type="GO" id="GO:0016020">
    <property type="term" value="C:membrane"/>
    <property type="evidence" value="ECO:0007669"/>
    <property type="project" value="UniProtKB-SubCell"/>
</dbReference>
<feature type="compositionally biased region" description="Polar residues" evidence="9">
    <location>
        <begin position="950"/>
        <end position="977"/>
    </location>
</feature>
<sequence length="977" mass="104333">MEFCSGSPSSSLHATSPSLEEPHNLPHPSSKENRVFTRRSLSKSRMVSFVFFGGFLFSLLFPFRVSGQDILATPSPDGRAEGGAEDPLQGPTIQLNRLIPNKGPDSGGTVVTIEGFGFGTGGGEPSSGQVLSTPVFVHVDNIEGKYTVHQAEKRTPSQLVFHMPANLTDQGAFVSVQTQSDFVDMSTENALFFKVYRVPHVQSFQPEEAFLSGRFEMWPPENGPQAGEEQTVKVIDDTADSEPSNTDPEKGTDSQGGGGKPGDRPAHPQPKSPKKKDSYDIHMVDSQGNEYILSRPKSVLDLKGHEREILDLVWMVSIAAVFSLICEVCGQPVILGFLIGGIVVGPHCLDRVNHIVQMATLGEIGVVLLLFGLGLEFHPVKVAAVKTAAFMGAFVSLLCFVGIGVTVSLVMGTDVSEGLFIGAFMSMSSTTICLKDFVQKKTLDTLEGQITIGILVMQDVVLGLLLAVLPAVSGNGVSSDSLLTTVGKVLWPFFSLAIYCIVVFLLTIHAVRPGLRRVLHHAGSNKEVVLLIAVGYALIFAVMTDALGLSKEMGAFVAGMTLTQLPHTQVELCDALVAPVRDFLSSIFFMCIGLVIDPLLLYDNLPAVLAVIASMTLCKFFVLAPVVKASGYSTRLAVRVALMLSHIGEFAFVLAAKGMALGMISRRVYLLLIGTAALSLFVTPFLLKLVPSLVPLNDPALTAPRPVPLPSGSINSEYTPVGKMEEGGINGTHTHHAHSHTHLNPARVRPEPSLPPSQYVHGGGFSPSYFAQASPLGRSTPHHAVSGTTEELDHFGVDRDSHGLPSDDKMSLVQRSGTGQLDRERENDADRRHLLGARERDKERGGTSASGILSPNSTNGVGGQKLPMGRDSGADPPLDPRSHHHHQKIPASLHSRAAGAGGGHSDRDKTFIDRASSGARVWERVEKDSDDGSPLSIRVGNGEVIESSGHRNTSRGSEGSALSQKRSSSLGKGSTTS</sequence>
<dbReference type="InterPro" id="IPR013783">
    <property type="entry name" value="Ig-like_fold"/>
</dbReference>
<feature type="transmembrane region" description="Helical" evidence="10">
    <location>
        <begin position="583"/>
        <end position="600"/>
    </location>
</feature>
<dbReference type="VEuPathDB" id="CryptoDB:Cvel_6930"/>
<dbReference type="Gene3D" id="2.60.40.10">
    <property type="entry name" value="Immunoglobulins"/>
    <property type="match status" value="1"/>
</dbReference>
<evidence type="ECO:0000256" key="6">
    <source>
        <dbReference type="ARBA" id="ARBA00022989"/>
    </source>
</evidence>
<proteinExistence type="predicted"/>
<feature type="transmembrane region" description="Helical" evidence="10">
    <location>
        <begin position="355"/>
        <end position="375"/>
    </location>
</feature>
<feature type="transmembrane region" description="Helical" evidence="10">
    <location>
        <begin position="636"/>
        <end position="656"/>
    </location>
</feature>
<dbReference type="Gene3D" id="1.20.1530.20">
    <property type="match status" value="1"/>
</dbReference>
<feature type="compositionally biased region" description="Low complexity" evidence="9">
    <location>
        <begin position="1"/>
        <end position="19"/>
    </location>
</feature>
<evidence type="ECO:0000256" key="7">
    <source>
        <dbReference type="ARBA" id="ARBA00023065"/>
    </source>
</evidence>
<feature type="transmembrane region" description="Helical" evidence="10">
    <location>
        <begin position="607"/>
        <end position="624"/>
    </location>
</feature>
<reference evidence="12" key="1">
    <citation type="submission" date="2014-11" db="EMBL/GenBank/DDBJ databases">
        <authorList>
            <person name="Otto D Thomas"/>
            <person name="Naeem Raeece"/>
        </authorList>
    </citation>
    <scope>NUCLEOTIDE SEQUENCE</scope>
</reference>
<keyword evidence="7" id="KW-0406">Ion transport</keyword>
<keyword evidence="2" id="KW-0813">Transport</keyword>
<dbReference type="PANTHER" id="PTHR16254:SF14">
    <property type="entry name" value="TRANSMEMBRANE AND COILED-COIL DOMAIN-CONTAINING PROTEIN 3"/>
    <property type="match status" value="1"/>
</dbReference>
<name>A0A0G4HHY8_9ALVE</name>
<feature type="transmembrane region" description="Helical" evidence="10">
    <location>
        <begin position="450"/>
        <end position="469"/>
    </location>
</feature>
<dbReference type="AlphaFoldDB" id="A0A0G4HHY8"/>
<feature type="transmembrane region" description="Helical" evidence="10">
    <location>
        <begin position="46"/>
        <end position="63"/>
    </location>
</feature>
<dbReference type="InterPro" id="IPR006153">
    <property type="entry name" value="Cation/H_exchanger_TM"/>
</dbReference>
<evidence type="ECO:0000256" key="2">
    <source>
        <dbReference type="ARBA" id="ARBA00022448"/>
    </source>
</evidence>